<feature type="compositionally biased region" description="Basic and acidic residues" evidence="1">
    <location>
        <begin position="884"/>
        <end position="900"/>
    </location>
</feature>
<feature type="compositionally biased region" description="Pro residues" evidence="1">
    <location>
        <begin position="954"/>
        <end position="964"/>
    </location>
</feature>
<dbReference type="Gene3D" id="1.25.40.90">
    <property type="match status" value="1"/>
</dbReference>
<feature type="region of interest" description="Disordered" evidence="1">
    <location>
        <begin position="250"/>
        <end position="292"/>
    </location>
</feature>
<feature type="region of interest" description="Disordered" evidence="1">
    <location>
        <begin position="310"/>
        <end position="602"/>
    </location>
</feature>
<accession>A0A444V1H3</accession>
<feature type="compositionally biased region" description="Gly residues" evidence="1">
    <location>
        <begin position="698"/>
        <end position="707"/>
    </location>
</feature>
<dbReference type="Proteomes" id="UP000289886">
    <property type="component" value="Unassembled WGS sequence"/>
</dbReference>
<reference evidence="3 4" key="1">
    <citation type="submission" date="2019-01" db="EMBL/GenBank/DDBJ databases">
        <title>Draft Genome and Complete Hox-Cluster Characterization of the Sterlet Sturgeon (Acipenser ruthenus).</title>
        <authorList>
            <person name="Wei Q."/>
        </authorList>
    </citation>
    <scope>NUCLEOTIDE SEQUENCE [LARGE SCALE GENOMIC DNA]</scope>
    <source>
        <strain evidence="3">WHYD16114868_AA</strain>
        <tissue evidence="3">Blood</tissue>
    </source>
</reference>
<dbReference type="InterPro" id="IPR008942">
    <property type="entry name" value="ENTH_VHS"/>
</dbReference>
<feature type="compositionally biased region" description="Gly residues" evidence="1">
    <location>
        <begin position="473"/>
        <end position="484"/>
    </location>
</feature>
<gene>
    <name evidence="3" type="ORF">EOD39_18216</name>
</gene>
<comment type="caution">
    <text evidence="3">The sequence shown here is derived from an EMBL/GenBank/DDBJ whole genome shotgun (WGS) entry which is preliminary data.</text>
</comment>
<feature type="region of interest" description="Disordered" evidence="1">
    <location>
        <begin position="1"/>
        <end position="26"/>
    </location>
</feature>
<dbReference type="GO" id="GO:0031124">
    <property type="term" value="P:mRNA 3'-end processing"/>
    <property type="evidence" value="ECO:0007669"/>
    <property type="project" value="TreeGrafter"/>
</dbReference>
<protein>
    <submittedName>
        <fullName evidence="3">Regulation of nuclear pre-mRNA domain-containing protein 2</fullName>
    </submittedName>
</protein>
<feature type="region of interest" description="Disordered" evidence="1">
    <location>
        <begin position="642"/>
        <end position="932"/>
    </location>
</feature>
<evidence type="ECO:0000256" key="1">
    <source>
        <dbReference type="SAM" id="MobiDB-lite"/>
    </source>
</evidence>
<evidence type="ECO:0000313" key="4">
    <source>
        <dbReference type="Proteomes" id="UP000289886"/>
    </source>
</evidence>
<feature type="region of interest" description="Disordered" evidence="1">
    <location>
        <begin position="954"/>
        <end position="1131"/>
    </location>
</feature>
<name>A0A444V1H3_ACIRT</name>
<dbReference type="Pfam" id="PF04818">
    <property type="entry name" value="CID"/>
    <property type="match status" value="1"/>
</dbReference>
<feature type="compositionally biased region" description="Polar residues" evidence="1">
    <location>
        <begin position="580"/>
        <end position="593"/>
    </location>
</feature>
<feature type="compositionally biased region" description="Polar residues" evidence="1">
    <location>
        <begin position="203"/>
        <end position="220"/>
    </location>
</feature>
<feature type="compositionally biased region" description="Low complexity" evidence="1">
    <location>
        <begin position="743"/>
        <end position="766"/>
    </location>
</feature>
<feature type="compositionally biased region" description="Low complexity" evidence="1">
    <location>
        <begin position="349"/>
        <end position="373"/>
    </location>
</feature>
<feature type="compositionally biased region" description="Basic and acidic residues" evidence="1">
    <location>
        <begin position="1082"/>
        <end position="1100"/>
    </location>
</feature>
<feature type="compositionally biased region" description="Low complexity" evidence="1">
    <location>
        <begin position="434"/>
        <end position="448"/>
    </location>
</feature>
<feature type="compositionally biased region" description="Low complexity" evidence="1">
    <location>
        <begin position="485"/>
        <end position="496"/>
    </location>
</feature>
<feature type="domain" description="CID" evidence="2">
    <location>
        <begin position="28"/>
        <end position="70"/>
    </location>
</feature>
<dbReference type="EMBL" id="SCEB01003599">
    <property type="protein sequence ID" value="RXM94232.1"/>
    <property type="molecule type" value="Genomic_DNA"/>
</dbReference>
<feature type="compositionally biased region" description="Basic and acidic residues" evidence="1">
    <location>
        <begin position="184"/>
        <end position="202"/>
    </location>
</feature>
<evidence type="ECO:0000313" key="3">
    <source>
        <dbReference type="EMBL" id="RXM94232.1"/>
    </source>
</evidence>
<feature type="compositionally biased region" description="Polar residues" evidence="1">
    <location>
        <begin position="852"/>
        <end position="862"/>
    </location>
</feature>
<feature type="compositionally biased region" description="Low complexity" evidence="1">
    <location>
        <begin position="555"/>
        <end position="567"/>
    </location>
</feature>
<dbReference type="InterPro" id="IPR006569">
    <property type="entry name" value="CID_dom"/>
</dbReference>
<feature type="compositionally biased region" description="Low complexity" evidence="1">
    <location>
        <begin position="315"/>
        <end position="331"/>
    </location>
</feature>
<proteinExistence type="predicted"/>
<evidence type="ECO:0000259" key="2">
    <source>
        <dbReference type="Pfam" id="PF04818"/>
    </source>
</evidence>
<feature type="region of interest" description="Disordered" evidence="1">
    <location>
        <begin position="105"/>
        <end position="230"/>
    </location>
</feature>
<feature type="compositionally biased region" description="Gly residues" evidence="1">
    <location>
        <begin position="838"/>
        <end position="850"/>
    </location>
</feature>
<dbReference type="AlphaFoldDB" id="A0A444V1H3"/>
<feature type="compositionally biased region" description="Low complexity" evidence="1">
    <location>
        <begin position="380"/>
        <end position="419"/>
    </location>
</feature>
<feature type="compositionally biased region" description="Low complexity" evidence="1">
    <location>
        <begin position="529"/>
        <end position="540"/>
    </location>
</feature>
<sequence length="1131" mass="117346">MAAGGGSSSSSSSGGDRRVSSAGGLESSVDRKFQAVSNTMESIQGLSSWCIENKKHSAVVVRHWIRSLKRETLFYINCSVSPWLAYKTFANRVGNLKKKLDLLKSSLPDPEESPVPSPSMDAPSPTGSESPFHDMEEEGAGTTGDVDGVEMDEPFGGVTPRSSSPEPTEDNRDVEDMELSDDEGPAHQHIIVDERREERRDSAVQSGSSPTRPLTGTPARQTPLPGIPLPSLANVDLGKISSILSSLTSVMKSTGASPVSRPSPGTPTTPTSLPGGPKTPVHGPSAPANANPLASILSKVDVTAEGILSALSKTPGQPGPSLQGLSSLLQGVAVGNSQPAPHTTKDRPPSTTTPSSSSSSSSSLTPSQLPAPSRSQPGHSFSSPAHEVSSSSATKSQAAPSSSSSTSSSRNKQPSSSSAHRGNKPGKDGPPARQQQQEPSTSSPSPSSLELKIHRFLQGNPGFSALNLNIPILGGGGGGGGSAGGEASEANASGPEFLPSQLSENVEGTPVRDERGGTPTQDEMMDKPSSSSVSSSSSSSLGVVDPMSLLSKILSPGPSSTPSAPSPLLGRDGYTPNPKLLSNSTSSGQNKTVNKNDDGKLTKSKVAAIGVATTSASNAASISSTTPYSQGARLDLSPTAYRAQAGSWGGQQPSSSSLGGLVDAPPENFYPDNEEGEEEGGYEYGCAEKRPPKVITKGGAGGGGGGGKHQRGPSSEGGTREYKNKKPSTPSSSSSGNRQQKDSGGYNNSNNNNGSFNSRPSPSPSGHGYGYGSGGSEGAPSPSPKASEVFFPPTSDPAGANHSKHFGGLADSSPHSGRHLVSSQSGGGAGTGQPNSFGRGGLGNRGGGGENPQLSSPTSSNLEFKKINNNNTTNNPNSSSSSRKSSDSEYGGHPRDRDFPAKGPEQDEEHYRIETRVSSSDPLPDSTVGKGAPIETLGYNNCRMSGERIQILPPLPQLLKPPPLMGDHPPRPGTVKEYFGGLPSLLPSPTEQHPPNLGRVRESLGGHGHLLPAGPPPGSPREQCGGLQQGGAPQQRHRLPPPLQQQHRMDGGMVPLLPPRPKPFQQQRHPHPLQTGPYFRNPRPDFRPREPHFHPREPFRGAKRPRPSFMGVGGGGGPFYAPKRPFLPPRY</sequence>
<feature type="compositionally biased region" description="Acidic residues" evidence="1">
    <location>
        <begin position="672"/>
        <end position="681"/>
    </location>
</feature>
<keyword evidence="4" id="KW-1185">Reference proteome</keyword>
<dbReference type="PANTHER" id="PTHR12460:SF40">
    <property type="entry name" value="REGULATION OF NUCLEAR PRE-MRNA DOMAIN-CONTAINING PROTEIN 2"/>
    <property type="match status" value="1"/>
</dbReference>
<dbReference type="PANTHER" id="PTHR12460">
    <property type="entry name" value="CYCLIN-DEPENDENT KINASE INHIBITOR-RELATED PROTEIN"/>
    <property type="match status" value="1"/>
</dbReference>
<organism evidence="3 4">
    <name type="scientific">Acipenser ruthenus</name>
    <name type="common">Sterlet sturgeon</name>
    <dbReference type="NCBI Taxonomy" id="7906"/>
    <lineage>
        <taxon>Eukaryota</taxon>
        <taxon>Metazoa</taxon>
        <taxon>Chordata</taxon>
        <taxon>Craniata</taxon>
        <taxon>Vertebrata</taxon>
        <taxon>Euteleostomi</taxon>
        <taxon>Actinopterygii</taxon>
        <taxon>Chondrostei</taxon>
        <taxon>Acipenseriformes</taxon>
        <taxon>Acipenseridae</taxon>
        <taxon>Acipenser</taxon>
    </lineage>
</organism>
<feature type="compositionally biased region" description="Acidic residues" evidence="1">
    <location>
        <begin position="172"/>
        <end position="183"/>
    </location>
</feature>
<feature type="compositionally biased region" description="Low complexity" evidence="1">
    <location>
        <begin position="868"/>
        <end position="883"/>
    </location>
</feature>
<feature type="compositionally biased region" description="Low complexity" evidence="1">
    <location>
        <begin position="257"/>
        <end position="292"/>
    </location>
</feature>
<feature type="compositionally biased region" description="Low complexity" evidence="1">
    <location>
        <begin position="650"/>
        <end position="661"/>
    </location>
</feature>
<feature type="compositionally biased region" description="Low complexity" evidence="1">
    <location>
        <begin position="8"/>
        <end position="24"/>
    </location>
</feature>
<feature type="compositionally biased region" description="Gly residues" evidence="1">
    <location>
        <begin position="767"/>
        <end position="777"/>
    </location>
</feature>
<dbReference type="GO" id="GO:0000993">
    <property type="term" value="F:RNA polymerase II complex binding"/>
    <property type="evidence" value="ECO:0007669"/>
    <property type="project" value="TreeGrafter"/>
</dbReference>